<dbReference type="Proteomes" id="UP000241818">
    <property type="component" value="Unassembled WGS sequence"/>
</dbReference>
<protein>
    <recommendedName>
        <fullName evidence="4">SMP-30/Gluconolactonase/LRE-like region domain-containing protein</fullName>
    </recommendedName>
</protein>
<proteinExistence type="predicted"/>
<dbReference type="OrthoDB" id="5307922at2759"/>
<dbReference type="PANTHER" id="PTHR11799:SF20">
    <property type="entry name" value="SMP-30_GLUCONOLACTONASE_LRE-LIKE REGION DOMAIN-CONTAINING PROTEIN"/>
    <property type="match status" value="1"/>
</dbReference>
<accession>A0A2T3AU49</accession>
<evidence type="ECO:0000256" key="1">
    <source>
        <dbReference type="SAM" id="Phobius"/>
    </source>
</evidence>
<dbReference type="Gene3D" id="2.120.10.30">
    <property type="entry name" value="TolB, C-terminal domain"/>
    <property type="match status" value="1"/>
</dbReference>
<dbReference type="EMBL" id="KZ679015">
    <property type="protein sequence ID" value="PSS12196.1"/>
    <property type="molecule type" value="Genomic_DNA"/>
</dbReference>
<feature type="transmembrane region" description="Helical" evidence="1">
    <location>
        <begin position="6"/>
        <end position="23"/>
    </location>
</feature>
<keyword evidence="3" id="KW-1185">Reference proteome</keyword>
<organism evidence="2 3">
    <name type="scientific">Amorphotheca resinae ATCC 22711</name>
    <dbReference type="NCBI Taxonomy" id="857342"/>
    <lineage>
        <taxon>Eukaryota</taxon>
        <taxon>Fungi</taxon>
        <taxon>Dikarya</taxon>
        <taxon>Ascomycota</taxon>
        <taxon>Pezizomycotina</taxon>
        <taxon>Leotiomycetes</taxon>
        <taxon>Helotiales</taxon>
        <taxon>Amorphothecaceae</taxon>
        <taxon>Amorphotheca</taxon>
    </lineage>
</organism>
<reference evidence="2 3" key="1">
    <citation type="journal article" date="2018" name="New Phytol.">
        <title>Comparative genomics and transcriptomics depict ericoid mycorrhizal fungi as versatile saprotrophs and plant mutualists.</title>
        <authorList>
            <person name="Martino E."/>
            <person name="Morin E."/>
            <person name="Grelet G.A."/>
            <person name="Kuo A."/>
            <person name="Kohler A."/>
            <person name="Daghino S."/>
            <person name="Barry K.W."/>
            <person name="Cichocki N."/>
            <person name="Clum A."/>
            <person name="Dockter R.B."/>
            <person name="Hainaut M."/>
            <person name="Kuo R.C."/>
            <person name="LaButti K."/>
            <person name="Lindahl B.D."/>
            <person name="Lindquist E.A."/>
            <person name="Lipzen A."/>
            <person name="Khouja H.R."/>
            <person name="Magnuson J."/>
            <person name="Murat C."/>
            <person name="Ohm R.A."/>
            <person name="Singer S.W."/>
            <person name="Spatafora J.W."/>
            <person name="Wang M."/>
            <person name="Veneault-Fourrey C."/>
            <person name="Henrissat B."/>
            <person name="Grigoriev I.V."/>
            <person name="Martin F.M."/>
            <person name="Perotto S."/>
        </authorList>
    </citation>
    <scope>NUCLEOTIDE SEQUENCE [LARGE SCALE GENOMIC DNA]</scope>
    <source>
        <strain evidence="2 3">ATCC 22711</strain>
    </source>
</reference>
<evidence type="ECO:0000313" key="2">
    <source>
        <dbReference type="EMBL" id="PSS12196.1"/>
    </source>
</evidence>
<name>A0A2T3AU49_AMORE</name>
<keyword evidence="1" id="KW-0472">Membrane</keyword>
<keyword evidence="1" id="KW-1133">Transmembrane helix</keyword>
<dbReference type="PANTHER" id="PTHR11799">
    <property type="entry name" value="PARAOXONASE"/>
    <property type="match status" value="1"/>
</dbReference>
<keyword evidence="1" id="KW-0812">Transmembrane</keyword>
<dbReference type="AlphaFoldDB" id="A0A2T3AU49"/>
<gene>
    <name evidence="2" type="ORF">M430DRAFT_44157</name>
</gene>
<dbReference type="SUPFAM" id="SSF63829">
    <property type="entry name" value="Calcium-dependent phosphotriesterase"/>
    <property type="match status" value="1"/>
</dbReference>
<evidence type="ECO:0008006" key="4">
    <source>
        <dbReference type="Google" id="ProtNLM"/>
    </source>
</evidence>
<sequence>MASKFIIAGSTVLSLAMIFQFFLKERIWLTFGINQNWQKIDEFPYKCRRLIHPLLESCEDLVLDTKGRTVYVACSSVLGRNKWCPAGNQYNVTARELTGHVAVLKIDEPGDDGLYGLHQLAITGDYQSATGGKDFDVLGIDIEVLPNDRLRFWMVNDRPPVDESGNLMDATKLPNNIAATGDGGFVVSNIRDSKMPRFGHLSSLLGGGSVAYCGSNNKCHTATKDFKFQIANGVVKGHDSLYYVAHSLSGKITVFTLQPDQTLLPIDEIKIGMVVGNLSIDTNGDIFVAAIPWPLSLIQASKKPLTTNVPSTIFRIRKLKNGNGAYYEVQKILEDIEGEVLPGATTVVHDTQTGTIFLGGITSPFLTVCERQSTD</sequence>
<evidence type="ECO:0000313" key="3">
    <source>
        <dbReference type="Proteomes" id="UP000241818"/>
    </source>
</evidence>
<dbReference type="RefSeq" id="XP_024718194.1">
    <property type="nucleotide sequence ID" value="XM_024867675.1"/>
</dbReference>
<dbReference type="InParanoid" id="A0A2T3AU49"/>
<dbReference type="GeneID" id="36575756"/>
<dbReference type="InterPro" id="IPR011042">
    <property type="entry name" value="6-blade_b-propeller_TolB-like"/>
</dbReference>
<dbReference type="InterPro" id="IPR051288">
    <property type="entry name" value="Serum_paraoxonase/arylesterase"/>
</dbReference>